<comment type="caution">
    <text evidence="1">The sequence shown here is derived from an EMBL/GenBank/DDBJ whole genome shotgun (WGS) entry which is preliminary data.</text>
</comment>
<proteinExistence type="predicted"/>
<evidence type="ECO:0000313" key="2">
    <source>
        <dbReference type="Proteomes" id="UP000178851"/>
    </source>
</evidence>
<sequence>MTYKDLTTKQIFSGEVKYTLDDFVRDFKEQVEKDWGKERLYKENKNKTVFQGILITIAFASQKKPLKIISEFVLGSDNQEPLELTKYIIDMYAREIEVLEGLQMKMFLDNMKTYRLSDSLNLKMLNANFRTWLGKTLELKN</sequence>
<evidence type="ECO:0000313" key="1">
    <source>
        <dbReference type="EMBL" id="OGM25739.1"/>
    </source>
</evidence>
<dbReference type="AlphaFoldDB" id="A0A1F7YFS9"/>
<protein>
    <submittedName>
        <fullName evidence="1">Uncharacterized protein</fullName>
    </submittedName>
</protein>
<dbReference type="EMBL" id="MGGI01000020">
    <property type="protein sequence ID" value="OGM25739.1"/>
    <property type="molecule type" value="Genomic_DNA"/>
</dbReference>
<reference evidence="1 2" key="1">
    <citation type="journal article" date="2016" name="Nat. Commun.">
        <title>Thousands of microbial genomes shed light on interconnected biogeochemical processes in an aquifer system.</title>
        <authorList>
            <person name="Anantharaman K."/>
            <person name="Brown C.T."/>
            <person name="Hug L.A."/>
            <person name="Sharon I."/>
            <person name="Castelle C.J."/>
            <person name="Probst A.J."/>
            <person name="Thomas B.C."/>
            <person name="Singh A."/>
            <person name="Wilkins M.J."/>
            <person name="Karaoz U."/>
            <person name="Brodie E.L."/>
            <person name="Williams K.H."/>
            <person name="Hubbard S.S."/>
            <person name="Banfield J.F."/>
        </authorList>
    </citation>
    <scope>NUCLEOTIDE SEQUENCE [LARGE SCALE GENOMIC DNA]</scope>
</reference>
<name>A0A1F7YFS9_9BACT</name>
<organism evidence="1 2">
    <name type="scientific">Candidatus Woesebacteria bacterium RIFCSPHIGHO2_01_FULL_39_28</name>
    <dbReference type="NCBI Taxonomy" id="1802496"/>
    <lineage>
        <taxon>Bacteria</taxon>
        <taxon>Candidatus Woeseibacteriota</taxon>
    </lineage>
</organism>
<gene>
    <name evidence="1" type="ORF">A2627_01555</name>
</gene>
<accession>A0A1F7YFS9</accession>
<dbReference type="Proteomes" id="UP000178851">
    <property type="component" value="Unassembled WGS sequence"/>
</dbReference>